<evidence type="ECO:0000259" key="4">
    <source>
        <dbReference type="Pfam" id="PF07731"/>
    </source>
</evidence>
<gene>
    <name evidence="7" type="primary">LOC100831708</name>
    <name evidence="6" type="ORF">BRADI_5g18317v3</name>
</gene>
<dbReference type="GO" id="GO:0016491">
    <property type="term" value="F:oxidoreductase activity"/>
    <property type="evidence" value="ECO:0000318"/>
    <property type="project" value="GO_Central"/>
</dbReference>
<dbReference type="OMA" id="NLRIQDH"/>
<dbReference type="PANTHER" id="PTHR11709:SF387">
    <property type="entry name" value="OS04G0561900 PROTEIN"/>
    <property type="match status" value="1"/>
</dbReference>
<reference evidence="6 7" key="1">
    <citation type="journal article" date="2010" name="Nature">
        <title>Genome sequencing and analysis of the model grass Brachypodium distachyon.</title>
        <authorList>
            <consortium name="International Brachypodium Initiative"/>
        </authorList>
    </citation>
    <scope>NUCLEOTIDE SEQUENCE [LARGE SCALE GENOMIC DNA]</scope>
    <source>
        <strain evidence="6 7">Bd21</strain>
    </source>
</reference>
<keyword evidence="8" id="KW-1185">Reference proteome</keyword>
<evidence type="ECO:0000313" key="8">
    <source>
        <dbReference type="Proteomes" id="UP000008810"/>
    </source>
</evidence>
<dbReference type="Proteomes" id="UP000008810">
    <property type="component" value="Chromosome 5"/>
</dbReference>
<dbReference type="Pfam" id="PF07732">
    <property type="entry name" value="Cu-oxidase_3"/>
    <property type="match status" value="1"/>
</dbReference>
<dbReference type="Pfam" id="PF00394">
    <property type="entry name" value="Cu-oxidase"/>
    <property type="match status" value="1"/>
</dbReference>
<dbReference type="AlphaFoldDB" id="I1J0K5"/>
<dbReference type="EMBL" id="CM000884">
    <property type="protein sequence ID" value="KQJ84043.1"/>
    <property type="molecule type" value="Genomic_DNA"/>
</dbReference>
<dbReference type="InterPro" id="IPR008972">
    <property type="entry name" value="Cupredoxin"/>
</dbReference>
<dbReference type="Pfam" id="PF07731">
    <property type="entry name" value="Cu-oxidase_2"/>
    <property type="match status" value="1"/>
</dbReference>
<evidence type="ECO:0000259" key="3">
    <source>
        <dbReference type="Pfam" id="PF00394"/>
    </source>
</evidence>
<dbReference type="InterPro" id="IPR011706">
    <property type="entry name" value="Cu-oxidase_C"/>
</dbReference>
<dbReference type="HOGENOM" id="CLU_022744_2_0_1"/>
<organism evidence="7">
    <name type="scientific">Brachypodium distachyon</name>
    <name type="common">Purple false brome</name>
    <name type="synonym">Trachynia distachya</name>
    <dbReference type="NCBI Taxonomy" id="15368"/>
    <lineage>
        <taxon>Eukaryota</taxon>
        <taxon>Viridiplantae</taxon>
        <taxon>Streptophyta</taxon>
        <taxon>Embryophyta</taxon>
        <taxon>Tracheophyta</taxon>
        <taxon>Spermatophyta</taxon>
        <taxon>Magnoliopsida</taxon>
        <taxon>Liliopsida</taxon>
        <taxon>Poales</taxon>
        <taxon>Poaceae</taxon>
        <taxon>BOP clade</taxon>
        <taxon>Pooideae</taxon>
        <taxon>Stipodae</taxon>
        <taxon>Brachypodieae</taxon>
        <taxon>Brachypodium</taxon>
    </lineage>
</organism>
<evidence type="ECO:0008006" key="9">
    <source>
        <dbReference type="Google" id="ProtNLM"/>
    </source>
</evidence>
<feature type="domain" description="Plastocyanin-like" evidence="5">
    <location>
        <begin position="32"/>
        <end position="145"/>
    </location>
</feature>
<sequence length="550" mass="60350">MAAAQLVVLACISAFFLPAQAEAPYRFINWEVTYGNINPLGVRQQGILINGQFPGPEIECQTNDNLIINVHNRLPEPFLLSWNGFQHRKNSWQDGMPGTNCPIPAGKNYTYHMQAKDQIGSFFYFPSLAFHKAAGGFGAIRIHSRPRIPVPFPPPAAEYNMLIGDWYNTGHKALQAMLDSGKQLPSPSGILINGKGPKRTSFTVEHGKTYRLRISNVGLGSTLGFAIQGHNATLVEVEGTHTVQNTYSSLDVHAGQSLSVLFTASRPARDYHIVVSTRFTNHSLASTAVLHYAGSKLHAAASGPQPTLPASDVDSALRQARSVRTNLTASGPRPNPQGSYHYGKINVSRTIRLANSAGPGKRRYAVNGVSYVDADTPLKLADYYNISGVFHMGGIPDAPAAAGEHGKTALKKATAVMDSDHRSFVEVVFENSEDAVQSWHLDGYNFFVAGMDKGAWSEKSRKGYNLEDAVARSTVQVYPRAWTAIFIALDNVGMWNVRSQDWARRYLGQQFYLRVYTPTHSLRDEQPIPANAILCGRAANRSRHGPLSQY</sequence>
<dbReference type="CDD" id="cd13846">
    <property type="entry name" value="CuRO_1_AAO_like_1"/>
    <property type="match status" value="1"/>
</dbReference>
<accession>I1J0K5</accession>
<dbReference type="KEGG" id="bdi:100831708"/>
<dbReference type="Gene3D" id="2.60.40.420">
    <property type="entry name" value="Cupredoxins - blue copper proteins"/>
    <property type="match status" value="3"/>
</dbReference>
<evidence type="ECO:0000256" key="2">
    <source>
        <dbReference type="SAM" id="SignalP"/>
    </source>
</evidence>
<dbReference type="InterPro" id="IPR034273">
    <property type="entry name" value="CuRO_1_AAO-like"/>
</dbReference>
<dbReference type="Gramene" id="KQJ84043">
    <property type="protein sequence ID" value="KQJ84043"/>
    <property type="gene ID" value="BRADI_5g18317v3"/>
</dbReference>
<dbReference type="STRING" id="15368.I1J0K5"/>
<proteinExistence type="inferred from homology"/>
<dbReference type="InterPro" id="IPR011707">
    <property type="entry name" value="Cu-oxidase-like_N"/>
</dbReference>
<feature type="domain" description="Plastocyanin-like" evidence="3">
    <location>
        <begin position="159"/>
        <end position="294"/>
    </location>
</feature>
<dbReference type="OrthoDB" id="2121828at2759"/>
<dbReference type="eggNOG" id="KOG1263">
    <property type="taxonomic scope" value="Eukaryota"/>
</dbReference>
<reference evidence="6" key="2">
    <citation type="submission" date="2017-06" db="EMBL/GenBank/DDBJ databases">
        <title>WGS assembly of Brachypodium distachyon.</title>
        <authorList>
            <consortium name="The International Brachypodium Initiative"/>
            <person name="Lucas S."/>
            <person name="Harmon-Smith M."/>
            <person name="Lail K."/>
            <person name="Tice H."/>
            <person name="Grimwood J."/>
            <person name="Bruce D."/>
            <person name="Barry K."/>
            <person name="Shu S."/>
            <person name="Lindquist E."/>
            <person name="Wang M."/>
            <person name="Pitluck S."/>
            <person name="Vogel J.P."/>
            <person name="Garvin D.F."/>
            <person name="Mockler T.C."/>
            <person name="Schmutz J."/>
            <person name="Rokhsar D."/>
            <person name="Bevan M.W."/>
        </authorList>
    </citation>
    <scope>NUCLEOTIDE SEQUENCE</scope>
    <source>
        <strain evidence="6">Bd21</strain>
    </source>
</reference>
<dbReference type="InterPro" id="IPR001117">
    <property type="entry name" value="Cu-oxidase_2nd"/>
</dbReference>
<dbReference type="InterPro" id="IPR045087">
    <property type="entry name" value="Cu-oxidase_fam"/>
</dbReference>
<dbReference type="GO" id="GO:0005507">
    <property type="term" value="F:copper ion binding"/>
    <property type="evidence" value="ECO:0007669"/>
    <property type="project" value="InterPro"/>
</dbReference>
<dbReference type="SUPFAM" id="SSF49503">
    <property type="entry name" value="Cupredoxins"/>
    <property type="match status" value="3"/>
</dbReference>
<keyword evidence="2" id="KW-0732">Signal</keyword>
<protein>
    <recommendedName>
        <fullName evidence="9">L-ascorbate oxidase</fullName>
    </recommendedName>
</protein>
<reference evidence="7" key="3">
    <citation type="submission" date="2018-08" db="UniProtKB">
        <authorList>
            <consortium name="EnsemblPlants"/>
        </authorList>
    </citation>
    <scope>IDENTIFICATION</scope>
    <source>
        <strain evidence="7">cv. Bd21</strain>
    </source>
</reference>
<name>I1J0K5_BRADI</name>
<dbReference type="PANTHER" id="PTHR11709">
    <property type="entry name" value="MULTI-COPPER OXIDASE"/>
    <property type="match status" value="1"/>
</dbReference>
<feature type="signal peptide" evidence="2">
    <location>
        <begin position="1"/>
        <end position="21"/>
    </location>
</feature>
<feature type="domain" description="Plastocyanin-like" evidence="4">
    <location>
        <begin position="376"/>
        <end position="518"/>
    </location>
</feature>
<evidence type="ECO:0000256" key="1">
    <source>
        <dbReference type="ARBA" id="ARBA00010609"/>
    </source>
</evidence>
<evidence type="ECO:0000313" key="7">
    <source>
        <dbReference type="EnsemblPlants" id="KQJ84043"/>
    </source>
</evidence>
<evidence type="ECO:0000259" key="5">
    <source>
        <dbReference type="Pfam" id="PF07732"/>
    </source>
</evidence>
<comment type="similarity">
    <text evidence="1">Belongs to the multicopper oxidase family.</text>
</comment>
<evidence type="ECO:0000313" key="6">
    <source>
        <dbReference type="EMBL" id="KQJ84043.1"/>
    </source>
</evidence>
<dbReference type="EnsemblPlants" id="KQJ84043">
    <property type="protein sequence ID" value="KQJ84043"/>
    <property type="gene ID" value="BRADI_5g18317v3"/>
</dbReference>
<dbReference type="RefSeq" id="XP_014751181.1">
    <property type="nucleotide sequence ID" value="XM_014895695.2"/>
</dbReference>
<dbReference type="GeneID" id="100831708"/>
<feature type="chain" id="PRO_5014095668" description="L-ascorbate oxidase" evidence="2">
    <location>
        <begin position="22"/>
        <end position="550"/>
    </location>
</feature>